<keyword evidence="1" id="KW-1133">Transmembrane helix</keyword>
<gene>
    <name evidence="2" type="ORF">S01H4_25351</name>
</gene>
<comment type="caution">
    <text evidence="2">The sequence shown here is derived from an EMBL/GenBank/DDBJ whole genome shotgun (WGS) entry which is preliminary data.</text>
</comment>
<evidence type="ECO:0000313" key="2">
    <source>
        <dbReference type="EMBL" id="GAG76475.1"/>
    </source>
</evidence>
<feature type="non-terminal residue" evidence="2">
    <location>
        <position position="1"/>
    </location>
</feature>
<keyword evidence="1" id="KW-0812">Transmembrane</keyword>
<feature type="transmembrane region" description="Helical" evidence="1">
    <location>
        <begin position="46"/>
        <end position="65"/>
    </location>
</feature>
<protein>
    <submittedName>
        <fullName evidence="2">Uncharacterized protein</fullName>
    </submittedName>
</protein>
<name>X1A352_9ZZZZ</name>
<feature type="transmembrane region" description="Helical" evidence="1">
    <location>
        <begin position="19"/>
        <end position="40"/>
    </location>
</feature>
<dbReference type="AlphaFoldDB" id="X1A352"/>
<feature type="transmembrane region" description="Helical" evidence="1">
    <location>
        <begin position="139"/>
        <end position="161"/>
    </location>
</feature>
<evidence type="ECO:0000256" key="1">
    <source>
        <dbReference type="SAM" id="Phobius"/>
    </source>
</evidence>
<keyword evidence="1" id="KW-0472">Membrane</keyword>
<reference evidence="2" key="1">
    <citation type="journal article" date="2014" name="Front. Microbiol.">
        <title>High frequency of phylogenetically diverse reductive dehalogenase-homologous genes in deep subseafloor sedimentary metagenomes.</title>
        <authorList>
            <person name="Kawai M."/>
            <person name="Futagami T."/>
            <person name="Toyoda A."/>
            <person name="Takaki Y."/>
            <person name="Nishi S."/>
            <person name="Hori S."/>
            <person name="Arai W."/>
            <person name="Tsubouchi T."/>
            <person name="Morono Y."/>
            <person name="Uchiyama I."/>
            <person name="Ito T."/>
            <person name="Fujiyama A."/>
            <person name="Inagaki F."/>
            <person name="Takami H."/>
        </authorList>
    </citation>
    <scope>NUCLEOTIDE SEQUENCE</scope>
    <source>
        <strain evidence="2">Expedition CK06-06</strain>
    </source>
</reference>
<organism evidence="2">
    <name type="scientific">marine sediment metagenome</name>
    <dbReference type="NCBI Taxonomy" id="412755"/>
    <lineage>
        <taxon>unclassified sequences</taxon>
        <taxon>metagenomes</taxon>
        <taxon>ecological metagenomes</taxon>
    </lineage>
</organism>
<dbReference type="EMBL" id="BART01012052">
    <property type="protein sequence ID" value="GAG76475.1"/>
    <property type="molecule type" value="Genomic_DNA"/>
</dbReference>
<feature type="transmembrane region" description="Helical" evidence="1">
    <location>
        <begin position="86"/>
        <end position="105"/>
    </location>
</feature>
<accession>X1A352</accession>
<proteinExistence type="predicted"/>
<sequence>GLFISGLLSLFLINKKKKLLFVFLSFLFFGILSFVFYAGILFFTVGITIIFFFILLYLLVFQIELSGKEEVLNRNKNHDNNNTSGIILNIILPILFCGFIGYLIYGCTSDFLKGIDGSENISIVCLNDITGQFFTNYNLIIIILISSLFVSFLWFIVIISFKGKLRNRNKK</sequence>